<gene>
    <name evidence="1" type="ORF">SDC9_11679</name>
</gene>
<dbReference type="AlphaFoldDB" id="A0A644TJX5"/>
<reference evidence="1" key="1">
    <citation type="submission" date="2019-08" db="EMBL/GenBank/DDBJ databases">
        <authorList>
            <person name="Kucharzyk K."/>
            <person name="Murdoch R.W."/>
            <person name="Higgins S."/>
            <person name="Loffler F."/>
        </authorList>
    </citation>
    <scope>NUCLEOTIDE SEQUENCE</scope>
</reference>
<sequence>MDLIPILYLILKRLIPALIEIQNDLEKMLVGKSIAD</sequence>
<accession>A0A644TJX5</accession>
<protein>
    <submittedName>
        <fullName evidence="1">Uncharacterized protein</fullName>
    </submittedName>
</protein>
<dbReference type="EMBL" id="VSSQ01000030">
    <property type="protein sequence ID" value="MPL66011.1"/>
    <property type="molecule type" value="Genomic_DNA"/>
</dbReference>
<organism evidence="1">
    <name type="scientific">bioreactor metagenome</name>
    <dbReference type="NCBI Taxonomy" id="1076179"/>
    <lineage>
        <taxon>unclassified sequences</taxon>
        <taxon>metagenomes</taxon>
        <taxon>ecological metagenomes</taxon>
    </lineage>
</organism>
<comment type="caution">
    <text evidence="1">The sequence shown here is derived from an EMBL/GenBank/DDBJ whole genome shotgun (WGS) entry which is preliminary data.</text>
</comment>
<evidence type="ECO:0000313" key="1">
    <source>
        <dbReference type="EMBL" id="MPL66011.1"/>
    </source>
</evidence>
<name>A0A644TJX5_9ZZZZ</name>
<proteinExistence type="predicted"/>